<accession>A0A0V0R200</accession>
<dbReference type="PANTHER" id="PTHR12510:SF4">
    <property type="entry name" value="GAMMA-GLUTAMYLAMINECYCLOTRANSFERASE"/>
    <property type="match status" value="1"/>
</dbReference>
<evidence type="ECO:0000256" key="3">
    <source>
        <dbReference type="RuleBase" id="RU367036"/>
    </source>
</evidence>
<name>A0A0V0R200_PSEPJ</name>
<dbReference type="InParanoid" id="A0A0V0R200"/>
<organism evidence="5 6">
    <name type="scientific">Pseudocohnilembus persalinus</name>
    <name type="common">Ciliate</name>
    <dbReference type="NCBI Taxonomy" id="266149"/>
    <lineage>
        <taxon>Eukaryota</taxon>
        <taxon>Sar</taxon>
        <taxon>Alveolata</taxon>
        <taxon>Ciliophora</taxon>
        <taxon>Intramacronucleata</taxon>
        <taxon>Oligohymenophorea</taxon>
        <taxon>Scuticociliatia</taxon>
        <taxon>Philasterida</taxon>
        <taxon>Pseudocohnilembidae</taxon>
        <taxon>Pseudocohnilembus</taxon>
    </lineage>
</organism>
<evidence type="ECO:0000313" key="6">
    <source>
        <dbReference type="Proteomes" id="UP000054937"/>
    </source>
</evidence>
<gene>
    <name evidence="5" type="ORF">PPERSA_12355</name>
</gene>
<dbReference type="Proteomes" id="UP000054937">
    <property type="component" value="Unassembled WGS sequence"/>
</dbReference>
<keyword evidence="6" id="KW-1185">Reference proteome</keyword>
<dbReference type="InterPro" id="IPR009288">
    <property type="entry name" value="AIG2-like_dom"/>
</dbReference>
<protein>
    <recommendedName>
        <fullName evidence="3">Gamma-glutamylcyclotransferase family protein</fullName>
    </recommendedName>
</protein>
<dbReference type="GO" id="GO:0005829">
    <property type="term" value="C:cytosol"/>
    <property type="evidence" value="ECO:0007669"/>
    <property type="project" value="TreeGrafter"/>
</dbReference>
<dbReference type="SUPFAM" id="SSF110857">
    <property type="entry name" value="Gamma-glutamyl cyclotransferase-like"/>
    <property type="match status" value="1"/>
</dbReference>
<sequence length="217" mass="25624">MQEINQTKENKKMTLVFTYGTLKKGFINNHYMKRGIYLGSAKIKKQQPSLYNETAKEFDYYQIIIDKKYSVPYLFSLKKIKQEEKSFNHLHPEKVNHVKGDLFLLDDQSLEILDDFEGVPNFYNRQPLDVLVKQGNGEDIEEKNNDIKEMKQKLNQYKIPYFQNKDGIELTAQVYTCNINIKKYFGGFEKEVHSEYSLKDNDRFVDPDTDDVFGELD</sequence>
<feature type="domain" description="Gamma-glutamylcyclotransferase AIG2-like" evidence="4">
    <location>
        <begin position="16"/>
        <end position="138"/>
    </location>
</feature>
<feature type="active site" description="Proton acceptor" evidence="2">
    <location>
        <position position="117"/>
    </location>
</feature>
<proteinExistence type="inferred from homology"/>
<dbReference type="OrthoDB" id="113620at2759"/>
<dbReference type="Pfam" id="PF06094">
    <property type="entry name" value="GGACT"/>
    <property type="match status" value="1"/>
</dbReference>
<comment type="similarity">
    <text evidence="1 3">Belongs to the gamma-glutamylcyclotransferase family.</text>
</comment>
<dbReference type="GO" id="GO:0061929">
    <property type="term" value="F:gamma-glutamylaminecyclotransferase activity"/>
    <property type="evidence" value="ECO:0007669"/>
    <property type="project" value="InterPro"/>
</dbReference>
<dbReference type="InterPro" id="IPR039126">
    <property type="entry name" value="GGACT"/>
</dbReference>
<dbReference type="InterPro" id="IPR013024">
    <property type="entry name" value="GGCT-like"/>
</dbReference>
<dbReference type="EMBL" id="LDAU01000070">
    <property type="protein sequence ID" value="KRX08200.1"/>
    <property type="molecule type" value="Genomic_DNA"/>
</dbReference>
<comment type="caution">
    <text evidence="5">The sequence shown here is derived from an EMBL/GenBank/DDBJ whole genome shotgun (WGS) entry which is preliminary data.</text>
</comment>
<dbReference type="AlphaFoldDB" id="A0A0V0R200"/>
<dbReference type="Gene3D" id="3.10.490.10">
    <property type="entry name" value="Gamma-glutamyl cyclotransferase-like"/>
    <property type="match status" value="1"/>
</dbReference>
<dbReference type="InterPro" id="IPR036568">
    <property type="entry name" value="GGCT-like_sf"/>
</dbReference>
<evidence type="ECO:0000259" key="4">
    <source>
        <dbReference type="Pfam" id="PF06094"/>
    </source>
</evidence>
<evidence type="ECO:0000313" key="5">
    <source>
        <dbReference type="EMBL" id="KRX08200.1"/>
    </source>
</evidence>
<dbReference type="CDD" id="cd06661">
    <property type="entry name" value="GGCT_like"/>
    <property type="match status" value="1"/>
</dbReference>
<reference evidence="5 6" key="1">
    <citation type="journal article" date="2015" name="Sci. Rep.">
        <title>Genome of the facultative scuticociliatosis pathogen Pseudocohnilembus persalinus provides insight into its virulence through horizontal gene transfer.</title>
        <authorList>
            <person name="Xiong J."/>
            <person name="Wang G."/>
            <person name="Cheng J."/>
            <person name="Tian M."/>
            <person name="Pan X."/>
            <person name="Warren A."/>
            <person name="Jiang C."/>
            <person name="Yuan D."/>
            <person name="Miao W."/>
        </authorList>
    </citation>
    <scope>NUCLEOTIDE SEQUENCE [LARGE SCALE GENOMIC DNA]</scope>
    <source>
        <strain evidence="5">36N120E</strain>
    </source>
</reference>
<evidence type="ECO:0000256" key="1">
    <source>
        <dbReference type="ARBA" id="ARBA00008861"/>
    </source>
</evidence>
<dbReference type="PANTHER" id="PTHR12510">
    <property type="entry name" value="TROPONIN C-AKIN-1 PROTEIN"/>
    <property type="match status" value="1"/>
</dbReference>
<evidence type="ECO:0000256" key="2">
    <source>
        <dbReference type="PIRSR" id="PIRSR639126-1"/>
    </source>
</evidence>